<dbReference type="InterPro" id="IPR029058">
    <property type="entry name" value="AB_hydrolase_fold"/>
</dbReference>
<sequence length="252" mass="25952">MRRAGAVVIGALAVVALVVVGVLVWANIVFQGEREPSLDAWRSDDVEISRVDTGFVIAPTSGASDLGLVFVPGAKVDPSAYLYKLSGVVEETGMTVVVTHPTLNLAFFDTRPLEAFTDEAPDVQRWLVGGHSLGGVRACQLAGDATDAANGPDVVGMVLFGSYCANDLSGTDLEVLSLVGEHDGLSTPEKVAAAGDLLPADAESVLIEGGNHASFGDYGVQPGDGVATADRQAVRDQISDAVAAFVEESGLG</sequence>
<accession>A0ABP5G2W5</accession>
<evidence type="ECO:0000259" key="1">
    <source>
        <dbReference type="Pfam" id="PF12695"/>
    </source>
</evidence>
<dbReference type="Pfam" id="PF12695">
    <property type="entry name" value="Abhydrolase_5"/>
    <property type="match status" value="1"/>
</dbReference>
<dbReference type="Gene3D" id="3.40.50.1820">
    <property type="entry name" value="alpha/beta hydrolase"/>
    <property type="match status" value="1"/>
</dbReference>
<protein>
    <submittedName>
        <fullName evidence="2">Alpha/beta hydrolase</fullName>
    </submittedName>
</protein>
<dbReference type="InterPro" id="IPR029059">
    <property type="entry name" value="AB_hydrolase_5"/>
</dbReference>
<dbReference type="RefSeq" id="WP_344373085.1">
    <property type="nucleotide sequence ID" value="NZ_BAAAPW010000002.1"/>
</dbReference>
<comment type="caution">
    <text evidence="2">The sequence shown here is derived from an EMBL/GenBank/DDBJ whole genome shotgun (WGS) entry which is preliminary data.</text>
</comment>
<proteinExistence type="predicted"/>
<feature type="domain" description="Alpha/beta hydrolase fold-5" evidence="1">
    <location>
        <begin position="68"/>
        <end position="233"/>
    </location>
</feature>
<keyword evidence="3" id="KW-1185">Reference proteome</keyword>
<evidence type="ECO:0000313" key="2">
    <source>
        <dbReference type="EMBL" id="GAA2036547.1"/>
    </source>
</evidence>
<name>A0ABP5G2W5_9MICO</name>
<dbReference type="GO" id="GO:0016787">
    <property type="term" value="F:hydrolase activity"/>
    <property type="evidence" value="ECO:0007669"/>
    <property type="project" value="UniProtKB-KW"/>
</dbReference>
<dbReference type="SUPFAM" id="SSF53474">
    <property type="entry name" value="alpha/beta-Hydrolases"/>
    <property type="match status" value="1"/>
</dbReference>
<dbReference type="EMBL" id="BAAAPW010000002">
    <property type="protein sequence ID" value="GAA2036547.1"/>
    <property type="molecule type" value="Genomic_DNA"/>
</dbReference>
<dbReference type="Proteomes" id="UP001501196">
    <property type="component" value="Unassembled WGS sequence"/>
</dbReference>
<evidence type="ECO:0000313" key="3">
    <source>
        <dbReference type="Proteomes" id="UP001501196"/>
    </source>
</evidence>
<organism evidence="2 3">
    <name type="scientific">Agromyces tropicus</name>
    <dbReference type="NCBI Taxonomy" id="555371"/>
    <lineage>
        <taxon>Bacteria</taxon>
        <taxon>Bacillati</taxon>
        <taxon>Actinomycetota</taxon>
        <taxon>Actinomycetes</taxon>
        <taxon>Micrococcales</taxon>
        <taxon>Microbacteriaceae</taxon>
        <taxon>Agromyces</taxon>
    </lineage>
</organism>
<reference evidence="3" key="1">
    <citation type="journal article" date="2019" name="Int. J. Syst. Evol. Microbiol.">
        <title>The Global Catalogue of Microorganisms (GCM) 10K type strain sequencing project: providing services to taxonomists for standard genome sequencing and annotation.</title>
        <authorList>
            <consortium name="The Broad Institute Genomics Platform"/>
            <consortium name="The Broad Institute Genome Sequencing Center for Infectious Disease"/>
            <person name="Wu L."/>
            <person name="Ma J."/>
        </authorList>
    </citation>
    <scope>NUCLEOTIDE SEQUENCE [LARGE SCALE GENOMIC DNA]</scope>
    <source>
        <strain evidence="3">JCM 15672</strain>
    </source>
</reference>
<gene>
    <name evidence="2" type="ORF">GCM10009819_21440</name>
</gene>
<keyword evidence="2" id="KW-0378">Hydrolase</keyword>